<sequence length="289" mass="30555">MTRKRLALLGSPVDAALSPVLHRAAYRALGLNWTYQAIDCTPEQLPAFLAGLDDTWAGLSLTMPLKRAAVPLLDEVSDTVKATGTANTITCVDGQLLGENTDFTGVLYALWDSGVTRAESACVLGAGATASTALAVLHTLGCSTATVVARDTSRIHELALAAERIGITAHIRPWDQALRHLDADLVVSALPPGAADPLAPHWPTTGNTLLDVVYRPWPTPLARAAQDRGSTVIGGLPMLVHQAARQVELQTGHSPAPWEAMYAAARRALPDSSSSVYGTDVRPFRSSSL</sequence>
<dbReference type="InterPro" id="IPR022893">
    <property type="entry name" value="Shikimate_DH_fam"/>
</dbReference>
<evidence type="ECO:0000259" key="3">
    <source>
        <dbReference type="Pfam" id="PF08501"/>
    </source>
</evidence>
<dbReference type="Pfam" id="PF18317">
    <property type="entry name" value="SDH_C"/>
    <property type="match status" value="1"/>
</dbReference>
<evidence type="ECO:0000256" key="2">
    <source>
        <dbReference type="ARBA" id="ARBA00023141"/>
    </source>
</evidence>
<protein>
    <submittedName>
        <fullName evidence="5">Shikimate dehydrogenase</fullName>
        <ecNumber evidence="5">1.1.1.25</ecNumber>
    </submittedName>
</protein>
<dbReference type="EMBL" id="JARAWP010000015">
    <property type="protein sequence ID" value="MDX3021298.1"/>
    <property type="molecule type" value="Genomic_DNA"/>
</dbReference>
<keyword evidence="7" id="KW-1185">Reference proteome</keyword>
<dbReference type="InterPro" id="IPR036291">
    <property type="entry name" value="NAD(P)-bd_dom_sf"/>
</dbReference>
<evidence type="ECO:0000313" key="7">
    <source>
        <dbReference type="Proteomes" id="UP001272987"/>
    </source>
</evidence>
<evidence type="ECO:0000259" key="4">
    <source>
        <dbReference type="Pfam" id="PF18317"/>
    </source>
</evidence>
<keyword evidence="5" id="KW-0560">Oxidoreductase</keyword>
<dbReference type="GO" id="GO:0005829">
    <property type="term" value="C:cytosol"/>
    <property type="evidence" value="ECO:0007669"/>
    <property type="project" value="TreeGrafter"/>
</dbReference>
<dbReference type="SUPFAM" id="SSF53223">
    <property type="entry name" value="Aminoacid dehydrogenase-like, N-terminal domain"/>
    <property type="match status" value="1"/>
</dbReference>
<gene>
    <name evidence="5" type="ORF">PV399_41165</name>
    <name evidence="6" type="ORF">PV666_25895</name>
</gene>
<evidence type="ECO:0000256" key="1">
    <source>
        <dbReference type="ARBA" id="ARBA00004871"/>
    </source>
</evidence>
<dbReference type="InterPro" id="IPR013708">
    <property type="entry name" value="Shikimate_DH-bd_N"/>
</dbReference>
<dbReference type="RefSeq" id="WP_010349984.1">
    <property type="nucleotide sequence ID" value="NZ_BCMK01000038.1"/>
</dbReference>
<dbReference type="EMBL" id="JARAWC010000051">
    <property type="protein sequence ID" value="MDX2966073.1"/>
    <property type="molecule type" value="Genomic_DNA"/>
</dbReference>
<evidence type="ECO:0000313" key="6">
    <source>
        <dbReference type="EMBL" id="MDX3021298.1"/>
    </source>
</evidence>
<feature type="domain" description="SDH C-terminal" evidence="4">
    <location>
        <begin position="235"/>
        <end position="266"/>
    </location>
</feature>
<proteinExistence type="predicted"/>
<dbReference type="GO" id="GO:0009423">
    <property type="term" value="P:chorismate biosynthetic process"/>
    <property type="evidence" value="ECO:0007669"/>
    <property type="project" value="TreeGrafter"/>
</dbReference>
<reference evidence="5 7" key="1">
    <citation type="journal article" date="2023" name="Microb. Genom.">
        <title>Mesoterricola silvestris gen. nov., sp. nov., Mesoterricola sediminis sp. nov., Geothrix oryzae sp. nov., Geothrix edaphica sp. nov., Geothrix rubra sp. nov., and Geothrix limicola sp. nov., six novel members of Acidobacteriota isolated from soils.</title>
        <authorList>
            <person name="Weisberg A.J."/>
            <person name="Pearce E."/>
            <person name="Kramer C.G."/>
            <person name="Chang J.H."/>
            <person name="Clarke C.R."/>
        </authorList>
    </citation>
    <scope>NUCLEOTIDE SEQUENCE</scope>
    <source>
        <strain evidence="6 7">NB05-1H</strain>
        <strain evidence="5">NRRL_B-16521</strain>
    </source>
</reference>
<dbReference type="PANTHER" id="PTHR21089">
    <property type="entry name" value="SHIKIMATE DEHYDROGENASE"/>
    <property type="match status" value="1"/>
</dbReference>
<dbReference type="GeneID" id="69810893"/>
<dbReference type="AlphaFoldDB" id="A0AAP6BJV3"/>
<keyword evidence="2" id="KW-0028">Amino-acid biosynthesis</keyword>
<dbReference type="GO" id="GO:0004764">
    <property type="term" value="F:shikimate 3-dehydrogenase (NADP+) activity"/>
    <property type="evidence" value="ECO:0007669"/>
    <property type="project" value="UniProtKB-EC"/>
</dbReference>
<accession>A0AAP6BJV3</accession>
<dbReference type="Gene3D" id="3.40.50.10860">
    <property type="entry name" value="Leucine Dehydrogenase, chain A, domain 1"/>
    <property type="match status" value="1"/>
</dbReference>
<comment type="caution">
    <text evidence="5">The sequence shown here is derived from an EMBL/GenBank/DDBJ whole genome shotgun (WGS) entry which is preliminary data.</text>
</comment>
<organism evidence="5 8">
    <name type="scientific">Streptomyces acidiscabies</name>
    <dbReference type="NCBI Taxonomy" id="42234"/>
    <lineage>
        <taxon>Bacteria</taxon>
        <taxon>Bacillati</taxon>
        <taxon>Actinomycetota</taxon>
        <taxon>Actinomycetes</taxon>
        <taxon>Kitasatosporales</taxon>
        <taxon>Streptomycetaceae</taxon>
        <taxon>Streptomyces</taxon>
    </lineage>
</organism>
<feature type="domain" description="Shikimate dehydrogenase substrate binding N-terminal" evidence="3">
    <location>
        <begin position="8"/>
        <end position="89"/>
    </location>
</feature>
<dbReference type="Pfam" id="PF08501">
    <property type="entry name" value="Shikimate_dh_N"/>
    <property type="match status" value="1"/>
</dbReference>
<dbReference type="InterPro" id="IPR046346">
    <property type="entry name" value="Aminoacid_DH-like_N_sf"/>
</dbReference>
<dbReference type="PANTHER" id="PTHR21089:SF1">
    <property type="entry name" value="BIFUNCTIONAL 3-DEHYDROQUINATE DEHYDRATASE_SHIKIMATE DEHYDROGENASE, CHLOROPLASTIC"/>
    <property type="match status" value="1"/>
</dbReference>
<evidence type="ECO:0000313" key="5">
    <source>
        <dbReference type="EMBL" id="MDX2966073.1"/>
    </source>
</evidence>
<dbReference type="NCBIfam" id="NF001311">
    <property type="entry name" value="PRK00258.1-3"/>
    <property type="match status" value="1"/>
</dbReference>
<keyword evidence="2" id="KW-0057">Aromatic amino acid biosynthesis</keyword>
<dbReference type="GO" id="GO:0009073">
    <property type="term" value="P:aromatic amino acid family biosynthetic process"/>
    <property type="evidence" value="ECO:0007669"/>
    <property type="project" value="UniProtKB-KW"/>
</dbReference>
<dbReference type="CDD" id="cd01065">
    <property type="entry name" value="NAD_bind_Shikimate_DH"/>
    <property type="match status" value="1"/>
</dbReference>
<dbReference type="InterPro" id="IPR041121">
    <property type="entry name" value="SDH_C"/>
</dbReference>
<dbReference type="EC" id="1.1.1.25" evidence="5"/>
<comment type="pathway">
    <text evidence="1">Metabolic intermediate biosynthesis; chorismate biosynthesis; chorismate from D-erythrose 4-phosphate and phosphoenolpyruvate: step 4/7.</text>
</comment>
<dbReference type="GO" id="GO:0019632">
    <property type="term" value="P:shikimate metabolic process"/>
    <property type="evidence" value="ECO:0007669"/>
    <property type="project" value="TreeGrafter"/>
</dbReference>
<dbReference type="Proteomes" id="UP001282288">
    <property type="component" value="Unassembled WGS sequence"/>
</dbReference>
<dbReference type="SUPFAM" id="SSF51735">
    <property type="entry name" value="NAD(P)-binding Rossmann-fold domains"/>
    <property type="match status" value="1"/>
</dbReference>
<evidence type="ECO:0000313" key="8">
    <source>
        <dbReference type="Proteomes" id="UP001282288"/>
    </source>
</evidence>
<dbReference type="Proteomes" id="UP001272987">
    <property type="component" value="Unassembled WGS sequence"/>
</dbReference>
<dbReference type="Gene3D" id="3.40.50.720">
    <property type="entry name" value="NAD(P)-binding Rossmann-like Domain"/>
    <property type="match status" value="1"/>
</dbReference>
<dbReference type="GO" id="GO:0050661">
    <property type="term" value="F:NADP binding"/>
    <property type="evidence" value="ECO:0007669"/>
    <property type="project" value="TreeGrafter"/>
</dbReference>
<name>A0AAP6BJV3_9ACTN</name>